<dbReference type="Gene3D" id="3.40.1440.10">
    <property type="entry name" value="GIY-YIG endonuclease"/>
    <property type="match status" value="1"/>
</dbReference>
<evidence type="ECO:0000313" key="4">
    <source>
        <dbReference type="Proteomes" id="UP000548978"/>
    </source>
</evidence>
<evidence type="ECO:0000259" key="2">
    <source>
        <dbReference type="PROSITE" id="PS50164"/>
    </source>
</evidence>
<comment type="similarity">
    <text evidence="1">Belongs to the UPF0213 family.</text>
</comment>
<evidence type="ECO:0000256" key="1">
    <source>
        <dbReference type="ARBA" id="ARBA00007435"/>
    </source>
</evidence>
<keyword evidence="3" id="KW-0255">Endonuclease</keyword>
<dbReference type="InterPro" id="IPR035901">
    <property type="entry name" value="GIY-YIG_endonuc_sf"/>
</dbReference>
<keyword evidence="3" id="KW-0378">Hydrolase</keyword>
<proteinExistence type="inferred from homology"/>
<dbReference type="SUPFAM" id="SSF82771">
    <property type="entry name" value="GIY-YIG endonuclease"/>
    <property type="match status" value="1"/>
</dbReference>
<dbReference type="RefSeq" id="WP_123287565.1">
    <property type="nucleotide sequence ID" value="NZ_JACIJB010000002.1"/>
</dbReference>
<sequence>MREHSYWVYIVASGRCGWLYVGMTNDLIRRIGEHRHGQVDGYSRDHGTDRLVWYEPHRYVDQAILREKRIKRWRRPWKFALIEAANPDWADLYPALALGPGVAAGSR</sequence>
<protein>
    <submittedName>
        <fullName evidence="3">Putative endonuclease</fullName>
    </submittedName>
</protein>
<gene>
    <name evidence="3" type="ORF">FHS65_000835</name>
</gene>
<dbReference type="GO" id="GO:0004519">
    <property type="term" value="F:endonuclease activity"/>
    <property type="evidence" value="ECO:0007669"/>
    <property type="project" value="UniProtKB-KW"/>
</dbReference>
<name>A0A7W9A2U8_9CAUL</name>
<dbReference type="PANTHER" id="PTHR34477:SF5">
    <property type="entry name" value="BSL5627 PROTEIN"/>
    <property type="match status" value="1"/>
</dbReference>
<dbReference type="AlphaFoldDB" id="A0A7W9A2U8"/>
<evidence type="ECO:0000313" key="3">
    <source>
        <dbReference type="EMBL" id="MBB5660095.1"/>
    </source>
</evidence>
<dbReference type="Proteomes" id="UP000548978">
    <property type="component" value="Unassembled WGS sequence"/>
</dbReference>
<dbReference type="Pfam" id="PF01541">
    <property type="entry name" value="GIY-YIG"/>
    <property type="match status" value="1"/>
</dbReference>
<dbReference type="EMBL" id="JACIJB010000002">
    <property type="protein sequence ID" value="MBB5660095.1"/>
    <property type="molecule type" value="Genomic_DNA"/>
</dbReference>
<dbReference type="PANTHER" id="PTHR34477">
    <property type="entry name" value="UPF0213 PROTEIN YHBQ"/>
    <property type="match status" value="1"/>
</dbReference>
<comment type="caution">
    <text evidence="3">The sequence shown here is derived from an EMBL/GenBank/DDBJ whole genome shotgun (WGS) entry which is preliminary data.</text>
</comment>
<organism evidence="3 4">
    <name type="scientific">Brevundimonas halotolerans</name>
    <dbReference type="NCBI Taxonomy" id="69670"/>
    <lineage>
        <taxon>Bacteria</taxon>
        <taxon>Pseudomonadati</taxon>
        <taxon>Pseudomonadota</taxon>
        <taxon>Alphaproteobacteria</taxon>
        <taxon>Caulobacterales</taxon>
        <taxon>Caulobacteraceae</taxon>
        <taxon>Brevundimonas</taxon>
    </lineage>
</organism>
<keyword evidence="3" id="KW-0540">Nuclease</keyword>
<dbReference type="PROSITE" id="PS50164">
    <property type="entry name" value="GIY_YIG"/>
    <property type="match status" value="1"/>
</dbReference>
<dbReference type="OrthoDB" id="287318at2"/>
<feature type="domain" description="GIY-YIG" evidence="2">
    <location>
        <begin position="4"/>
        <end position="80"/>
    </location>
</feature>
<dbReference type="InterPro" id="IPR000305">
    <property type="entry name" value="GIY-YIG_endonuc"/>
</dbReference>
<dbReference type="CDD" id="cd10448">
    <property type="entry name" value="GIY-YIG_unchar_3"/>
    <property type="match status" value="1"/>
</dbReference>
<reference evidence="3 4" key="1">
    <citation type="submission" date="2020-08" db="EMBL/GenBank/DDBJ databases">
        <title>Genomic Encyclopedia of Type Strains, Phase IV (KMG-IV): sequencing the most valuable type-strain genomes for metagenomic binning, comparative biology and taxonomic classification.</title>
        <authorList>
            <person name="Goeker M."/>
        </authorList>
    </citation>
    <scope>NUCLEOTIDE SEQUENCE [LARGE SCALE GENOMIC DNA]</scope>
    <source>
        <strain evidence="3 4">DSM 24448</strain>
    </source>
</reference>
<dbReference type="InterPro" id="IPR050190">
    <property type="entry name" value="UPF0213_domain"/>
</dbReference>
<keyword evidence="4" id="KW-1185">Reference proteome</keyword>
<accession>A0A7W9A2U8</accession>